<organism evidence="2 3">
    <name type="scientific">Apiospora hydei</name>
    <dbReference type="NCBI Taxonomy" id="1337664"/>
    <lineage>
        <taxon>Eukaryota</taxon>
        <taxon>Fungi</taxon>
        <taxon>Dikarya</taxon>
        <taxon>Ascomycota</taxon>
        <taxon>Pezizomycotina</taxon>
        <taxon>Sordariomycetes</taxon>
        <taxon>Xylariomycetidae</taxon>
        <taxon>Amphisphaeriales</taxon>
        <taxon>Apiosporaceae</taxon>
        <taxon>Apiospora</taxon>
    </lineage>
</organism>
<feature type="domain" description="Heterokaryon incompatibility" evidence="1">
    <location>
        <begin position="142"/>
        <end position="298"/>
    </location>
</feature>
<keyword evidence="3" id="KW-1185">Reference proteome</keyword>
<evidence type="ECO:0000313" key="3">
    <source>
        <dbReference type="Proteomes" id="UP001433268"/>
    </source>
</evidence>
<protein>
    <submittedName>
        <fullName evidence="2">Heterokaryon incompatibility protein-domain-containing protein</fullName>
    </submittedName>
</protein>
<dbReference type="Proteomes" id="UP001433268">
    <property type="component" value="Unassembled WGS sequence"/>
</dbReference>
<comment type="caution">
    <text evidence="2">The sequence shown here is derived from an EMBL/GenBank/DDBJ whole genome shotgun (WGS) entry which is preliminary data.</text>
</comment>
<dbReference type="EMBL" id="JAQQWN010000011">
    <property type="protein sequence ID" value="KAK8061210.1"/>
    <property type="molecule type" value="Genomic_DNA"/>
</dbReference>
<name>A0ABR1UQL3_9PEZI</name>
<evidence type="ECO:0000313" key="2">
    <source>
        <dbReference type="EMBL" id="KAK8061210.1"/>
    </source>
</evidence>
<dbReference type="InterPro" id="IPR010730">
    <property type="entry name" value="HET"/>
</dbReference>
<dbReference type="PANTHER" id="PTHR33112">
    <property type="entry name" value="DOMAIN PROTEIN, PUTATIVE-RELATED"/>
    <property type="match status" value="1"/>
</dbReference>
<dbReference type="Pfam" id="PF06985">
    <property type="entry name" value="HET"/>
    <property type="match status" value="1"/>
</dbReference>
<accession>A0ABR1UQL3</accession>
<proteinExistence type="predicted"/>
<evidence type="ECO:0000259" key="1">
    <source>
        <dbReference type="Pfam" id="PF06985"/>
    </source>
</evidence>
<dbReference type="GeneID" id="92052805"/>
<gene>
    <name evidence="2" type="ORF">PG997_015431</name>
</gene>
<dbReference type="PANTHER" id="PTHR33112:SF16">
    <property type="entry name" value="HETEROKARYON INCOMPATIBILITY DOMAIN-CONTAINING PROTEIN"/>
    <property type="match status" value="1"/>
</dbReference>
<sequence length="573" mass="65027">MKRAEEVDSQYDFQYFTGLLQLWICGTRWPNKVQILGIQKACNGPAFSQKYDIIWEHAYLLCGVIFCVDENSPFRHIIKGRTHPVSPKDPLVLRKISQWLEETTGQSRCVPSSDKLPSRLLHIKDEGARLSVIATSNQTVNYVALSHCWGSVQRMTLTKDSFDLLKEGVETSSLPQSFQDAIWLTHRLGIQYLWIDSLCILQDSLQDWVHESARMRDVYENAWVTIAASKASCSVEGFLGNQERHEHVSIPYQRGILSGEVVASNIPIDYVGRNCTNLTQRVYLDEEPLTTRGWALQERFISRRTLHFSQSQVMFEHDGLVFTQDNCDPVPIDSYNPMRSTTRHDWYSVVQQFSARDLTKESDKLPALGGLAAYFAVRLLNGKDSEYLAGLWREDMVSGFCWTLCTLYVQTPLGARPKSYHAPSWSWAAIDCKIEHWGNGISGHELAIVEDARTNLVSLESPFGEVQGEPYYRPARGETTDVAKGETDLRFIPMGYDYVEVGQPETIVRVFYLVVKQVKHEVAQHPDLKGFQRVGAGFAGPVPPSGDDDLERLVTGKWMKMKHTDQLEGIILI</sequence>
<reference evidence="2 3" key="1">
    <citation type="submission" date="2023-01" db="EMBL/GenBank/DDBJ databases">
        <title>Analysis of 21 Apiospora genomes using comparative genomics revels a genus with tremendous synthesis potential of carbohydrate active enzymes and secondary metabolites.</title>
        <authorList>
            <person name="Sorensen T."/>
        </authorList>
    </citation>
    <scope>NUCLEOTIDE SEQUENCE [LARGE SCALE GENOMIC DNA]</scope>
    <source>
        <strain evidence="2 3">CBS 114990</strain>
    </source>
</reference>
<dbReference type="RefSeq" id="XP_066660630.1">
    <property type="nucleotide sequence ID" value="XM_066819745.1"/>
</dbReference>